<accession>A0A9W6P4X7</accession>
<protein>
    <recommendedName>
        <fullName evidence="4">Ribosomally synthesized peptide with SipW-like signal peptide</fullName>
    </recommendedName>
</protein>
<organism evidence="2 3">
    <name type="scientific">Nocardiopsis ansamitocini</name>
    <dbReference type="NCBI Taxonomy" id="1670832"/>
    <lineage>
        <taxon>Bacteria</taxon>
        <taxon>Bacillati</taxon>
        <taxon>Actinomycetota</taxon>
        <taxon>Actinomycetes</taxon>
        <taxon>Streptosporangiales</taxon>
        <taxon>Nocardiopsidaceae</taxon>
        <taxon>Nocardiopsis</taxon>
    </lineage>
</organism>
<reference evidence="2" key="1">
    <citation type="submission" date="2023-02" db="EMBL/GenBank/DDBJ databases">
        <title>Nocardiopsis ansamitocini NBRC 112285.</title>
        <authorList>
            <person name="Ichikawa N."/>
            <person name="Sato H."/>
            <person name="Tonouchi N."/>
        </authorList>
    </citation>
    <scope>NUCLEOTIDE SEQUENCE</scope>
    <source>
        <strain evidence="2">NBRC 112285</strain>
    </source>
</reference>
<dbReference type="Proteomes" id="UP001165092">
    <property type="component" value="Unassembled WGS sequence"/>
</dbReference>
<gene>
    <name evidence="2" type="ORF">Nans01_14880</name>
</gene>
<feature type="chain" id="PRO_5040843653" description="Ribosomally synthesized peptide with SipW-like signal peptide" evidence="1">
    <location>
        <begin position="30"/>
        <end position="194"/>
    </location>
</feature>
<dbReference type="EMBL" id="BSQG01000002">
    <property type="protein sequence ID" value="GLU47137.1"/>
    <property type="molecule type" value="Genomic_DNA"/>
</dbReference>
<keyword evidence="3" id="KW-1185">Reference proteome</keyword>
<proteinExistence type="predicted"/>
<keyword evidence="1" id="KW-0732">Signal</keyword>
<dbReference type="NCBIfam" id="TIGR04088">
    <property type="entry name" value="cognate_SipW"/>
    <property type="match status" value="1"/>
</dbReference>
<evidence type="ECO:0000256" key="1">
    <source>
        <dbReference type="SAM" id="SignalP"/>
    </source>
</evidence>
<dbReference type="InterPro" id="IPR023833">
    <property type="entry name" value="Signal_pept_SipW-depend-type"/>
</dbReference>
<evidence type="ECO:0008006" key="4">
    <source>
        <dbReference type="Google" id="ProtNLM"/>
    </source>
</evidence>
<evidence type="ECO:0000313" key="3">
    <source>
        <dbReference type="Proteomes" id="UP001165092"/>
    </source>
</evidence>
<name>A0A9W6P4X7_9ACTN</name>
<comment type="caution">
    <text evidence="2">The sequence shown here is derived from an EMBL/GenBank/DDBJ whole genome shotgun (WGS) entry which is preliminary data.</text>
</comment>
<dbReference type="RefSeq" id="WP_285758140.1">
    <property type="nucleotide sequence ID" value="NZ_BSQG01000002.1"/>
</dbReference>
<feature type="signal peptide" evidence="1">
    <location>
        <begin position="1"/>
        <end position="29"/>
    </location>
</feature>
<sequence>MRLKKPTLVAISAVAAAAALCGIILGTQASFTAQTSGSPQPVTAGRLSVELSTSPGGGDTITIDFTEADPGDVWPRNGAFALTLTNTGDLDGTLTRLESIEVSDTGTPPLSRTLEIASSTRAAQDWNDPVLTWRRIATGAEPSGRPIPTDRLALPAGQDRVLYLKVRLADAGDDRDHTESSTGFRLKVTVEQQV</sequence>
<evidence type="ECO:0000313" key="2">
    <source>
        <dbReference type="EMBL" id="GLU47137.1"/>
    </source>
</evidence>
<dbReference type="AlphaFoldDB" id="A0A9W6P4X7"/>